<comment type="caution">
    <text evidence="2">The sequence shown here is derived from an EMBL/GenBank/DDBJ whole genome shotgun (WGS) entry which is preliminary data.</text>
</comment>
<proteinExistence type="predicted"/>
<dbReference type="AlphaFoldDB" id="A0A7W9Z0D1"/>
<dbReference type="RefSeq" id="WP_077548914.1">
    <property type="nucleotide sequence ID" value="NZ_CANLQM010000016.1"/>
</dbReference>
<dbReference type="InterPro" id="IPR021736">
    <property type="entry name" value="DUF3305"/>
</dbReference>
<dbReference type="EMBL" id="JACHEJ010000011">
    <property type="protein sequence ID" value="MBB6181597.1"/>
    <property type="molecule type" value="Genomic_DNA"/>
</dbReference>
<keyword evidence="3" id="KW-1185">Reference proteome</keyword>
<gene>
    <name evidence="2" type="ORF">HNQ75_003585</name>
</gene>
<feature type="compositionally biased region" description="Polar residues" evidence="1">
    <location>
        <begin position="166"/>
        <end position="175"/>
    </location>
</feature>
<feature type="region of interest" description="Disordered" evidence="1">
    <location>
        <begin position="144"/>
        <end position="181"/>
    </location>
</feature>
<evidence type="ECO:0000313" key="3">
    <source>
        <dbReference type="Proteomes" id="UP000535501"/>
    </source>
</evidence>
<sequence>MVRETASVGVIVERRDLQSPWADHAWLPTAVLVGAPAAAPWTVLEQTSRVTRYYAGAYELEFFGTDTTMYRENLRSRQPSLWVSLRQTNAAPGIVVNLVTADPAEAESLTETNTDIIEAIAMPIELQTRLAAFVDAHHVEQAFVKRKRDRADPEAMARRDHRRLPQSDTELSGRNNKGEEE</sequence>
<feature type="compositionally biased region" description="Basic and acidic residues" evidence="1">
    <location>
        <begin position="149"/>
        <end position="158"/>
    </location>
</feature>
<reference evidence="2 3" key="1">
    <citation type="submission" date="2020-08" db="EMBL/GenBank/DDBJ databases">
        <title>Genomic Encyclopedia of Type Strains, Phase IV (KMG-IV): sequencing the most valuable type-strain genomes for metagenomic binning, comparative biology and taxonomic classification.</title>
        <authorList>
            <person name="Goeker M."/>
        </authorList>
    </citation>
    <scope>NUCLEOTIDE SEQUENCE [LARGE SCALE GENOMIC DNA]</scope>
    <source>
        <strain evidence="2 3">DSM 102134</strain>
    </source>
</reference>
<accession>A0A7W9Z0D1</accession>
<evidence type="ECO:0008006" key="4">
    <source>
        <dbReference type="Google" id="ProtNLM"/>
    </source>
</evidence>
<evidence type="ECO:0000313" key="2">
    <source>
        <dbReference type="EMBL" id="MBB6181597.1"/>
    </source>
</evidence>
<protein>
    <recommendedName>
        <fullName evidence="4">Molybdopterin-guanine dinucleotide biosynthesis protein A</fullName>
    </recommendedName>
</protein>
<dbReference type="Proteomes" id="UP000535501">
    <property type="component" value="Unassembled WGS sequence"/>
</dbReference>
<name>A0A7W9Z0D1_9HYPH</name>
<evidence type="ECO:0000256" key="1">
    <source>
        <dbReference type="SAM" id="MobiDB-lite"/>
    </source>
</evidence>
<dbReference type="Pfam" id="PF11749">
    <property type="entry name" value="DUF3305"/>
    <property type="match status" value="1"/>
</dbReference>
<organism evidence="2 3">
    <name type="scientific">Pseudorhizobium flavum</name>
    <dbReference type="NCBI Taxonomy" id="1335061"/>
    <lineage>
        <taxon>Bacteria</taxon>
        <taxon>Pseudomonadati</taxon>
        <taxon>Pseudomonadota</taxon>
        <taxon>Alphaproteobacteria</taxon>
        <taxon>Hyphomicrobiales</taxon>
        <taxon>Rhizobiaceae</taxon>
        <taxon>Rhizobium/Agrobacterium group</taxon>
        <taxon>Pseudorhizobium</taxon>
    </lineage>
</organism>